<feature type="region of interest" description="Disordered" evidence="2">
    <location>
        <begin position="251"/>
        <end position="275"/>
    </location>
</feature>
<dbReference type="EMBL" id="KN832572">
    <property type="protein sequence ID" value="KII84033.1"/>
    <property type="molecule type" value="Genomic_DNA"/>
</dbReference>
<feature type="region of interest" description="Disordered" evidence="2">
    <location>
        <begin position="147"/>
        <end position="172"/>
    </location>
</feature>
<keyword evidence="4" id="KW-1185">Reference proteome</keyword>
<dbReference type="Proteomes" id="UP000053263">
    <property type="component" value="Unassembled WGS sequence"/>
</dbReference>
<feature type="coiled-coil region" evidence="1">
    <location>
        <begin position="88"/>
        <end position="129"/>
    </location>
</feature>
<sequence>MMAGGGRCQNWGWLSSTASVTHGSYFDMDHFFHIVAGSASFTHLKSNANAHFACYRYNMDSHVFEQSEPALNVEQTLRPAGFDVLTTACILEEQVAKLEQRCQSAQEECDAARARAEALEEVLKGLLAQELYQKKIGAAAAAWERAGQHEADDSLQQDSEADQSAPSVYSADRTGSLNDVSAVFPSIPSIPSVDFDTSFDRSWRVPQFSIKPDRAFTRNFTFSGLPTAGPSQIGTFNSFFSDTPALSTPTPVPSTIVPVSIPQPPQKVSSRRSMRLGQKRWAKSALSLGENVSILNAPPQQMSRGSWKQSLVQRSLAKASHKRFSKKGSKV</sequence>
<evidence type="ECO:0000256" key="1">
    <source>
        <dbReference type="SAM" id="Coils"/>
    </source>
</evidence>
<accession>A0A0C9T789</accession>
<dbReference type="HOGENOM" id="CLU_839692_0_0_1"/>
<gene>
    <name evidence="3" type="ORF">PLICRDRAFT_366459</name>
</gene>
<name>A0A0C9T789_PLICR</name>
<feature type="compositionally biased region" description="Polar residues" evidence="2">
    <location>
        <begin position="162"/>
        <end position="172"/>
    </location>
</feature>
<evidence type="ECO:0000256" key="2">
    <source>
        <dbReference type="SAM" id="MobiDB-lite"/>
    </source>
</evidence>
<evidence type="ECO:0000313" key="3">
    <source>
        <dbReference type="EMBL" id="KII84033.1"/>
    </source>
</evidence>
<proteinExistence type="predicted"/>
<protein>
    <submittedName>
        <fullName evidence="3">Uncharacterized protein</fullName>
    </submittedName>
</protein>
<evidence type="ECO:0000313" key="4">
    <source>
        <dbReference type="Proteomes" id="UP000053263"/>
    </source>
</evidence>
<keyword evidence="1" id="KW-0175">Coiled coil</keyword>
<reference evidence="3 4" key="1">
    <citation type="submission" date="2014-06" db="EMBL/GenBank/DDBJ databases">
        <title>Evolutionary Origins and Diversification of the Mycorrhizal Mutualists.</title>
        <authorList>
            <consortium name="DOE Joint Genome Institute"/>
            <consortium name="Mycorrhizal Genomics Consortium"/>
            <person name="Kohler A."/>
            <person name="Kuo A."/>
            <person name="Nagy L.G."/>
            <person name="Floudas D."/>
            <person name="Copeland A."/>
            <person name="Barry K.W."/>
            <person name="Cichocki N."/>
            <person name="Veneault-Fourrey C."/>
            <person name="LaButti K."/>
            <person name="Lindquist E.A."/>
            <person name="Lipzen A."/>
            <person name="Lundell T."/>
            <person name="Morin E."/>
            <person name="Murat C."/>
            <person name="Riley R."/>
            <person name="Ohm R."/>
            <person name="Sun H."/>
            <person name="Tunlid A."/>
            <person name="Henrissat B."/>
            <person name="Grigoriev I.V."/>
            <person name="Hibbett D.S."/>
            <person name="Martin F."/>
        </authorList>
    </citation>
    <scope>NUCLEOTIDE SEQUENCE [LARGE SCALE GENOMIC DNA]</scope>
    <source>
        <strain evidence="3 4">FD-325 SS-3</strain>
    </source>
</reference>
<organism evidence="3 4">
    <name type="scientific">Plicaturopsis crispa FD-325 SS-3</name>
    <dbReference type="NCBI Taxonomy" id="944288"/>
    <lineage>
        <taxon>Eukaryota</taxon>
        <taxon>Fungi</taxon>
        <taxon>Dikarya</taxon>
        <taxon>Basidiomycota</taxon>
        <taxon>Agaricomycotina</taxon>
        <taxon>Agaricomycetes</taxon>
        <taxon>Agaricomycetidae</taxon>
        <taxon>Amylocorticiales</taxon>
        <taxon>Amylocorticiaceae</taxon>
        <taxon>Plicatura</taxon>
        <taxon>Plicaturopsis crispa</taxon>
    </lineage>
</organism>
<feature type="compositionally biased region" description="Low complexity" evidence="2">
    <location>
        <begin position="251"/>
        <end position="260"/>
    </location>
</feature>
<dbReference type="AlphaFoldDB" id="A0A0C9T789"/>